<protein>
    <submittedName>
        <fullName evidence="1">IS66 Orf2 family protein</fullName>
    </submittedName>
</protein>
<sequence>MGKLLHEDPFSGSLFLFRSKRGNYLKMIYFDGSGVCLFAKKMERRKFVWPRTLDAKAPLSAGQLSLLLEGIDWRETVRPEPVAKPVLI</sequence>
<dbReference type="PATRIC" id="fig|1088721.3.peg.4366"/>
<dbReference type="NCBIfam" id="NF033819">
    <property type="entry name" value="IS66_TnpB"/>
    <property type="match status" value="1"/>
</dbReference>
<dbReference type="STRING" id="1088721.JI59_04155"/>
<dbReference type="PANTHER" id="PTHR36455:SF1">
    <property type="entry name" value="BLR8292 PROTEIN"/>
    <property type="match status" value="1"/>
</dbReference>
<comment type="caution">
    <text evidence="1">The sequence shown here is derived from an EMBL/GenBank/DDBJ whole genome shotgun (WGS) entry which is preliminary data.</text>
</comment>
<dbReference type="Pfam" id="PF05717">
    <property type="entry name" value="TnpB_IS66"/>
    <property type="match status" value="1"/>
</dbReference>
<evidence type="ECO:0000313" key="2">
    <source>
        <dbReference type="Proteomes" id="UP000004030"/>
    </source>
</evidence>
<proteinExistence type="predicted"/>
<dbReference type="AlphaFoldDB" id="G6EJB0"/>
<accession>G6EJB0</accession>
<name>G6EJB0_9SPHN</name>
<dbReference type="Proteomes" id="UP000004030">
    <property type="component" value="Unassembled WGS sequence"/>
</dbReference>
<dbReference type="eggNOG" id="COG3436">
    <property type="taxonomic scope" value="Bacteria"/>
</dbReference>
<dbReference type="PANTHER" id="PTHR36455">
    <property type="match status" value="1"/>
</dbReference>
<dbReference type="InterPro" id="IPR008878">
    <property type="entry name" value="Transposase_IS66_Orf2"/>
</dbReference>
<organism evidence="1 2">
    <name type="scientific">Novosphingobium pentaromativorans US6-1</name>
    <dbReference type="NCBI Taxonomy" id="1088721"/>
    <lineage>
        <taxon>Bacteria</taxon>
        <taxon>Pseudomonadati</taxon>
        <taxon>Pseudomonadota</taxon>
        <taxon>Alphaproteobacteria</taxon>
        <taxon>Sphingomonadales</taxon>
        <taxon>Sphingomonadaceae</taxon>
        <taxon>Novosphingobium</taxon>
    </lineage>
</organism>
<evidence type="ECO:0000313" key="1">
    <source>
        <dbReference type="EMBL" id="EHJ58612.1"/>
    </source>
</evidence>
<keyword evidence="2" id="KW-1185">Reference proteome</keyword>
<gene>
    <name evidence="1" type="ORF">NSU_4431</name>
</gene>
<dbReference type="EMBL" id="AGFM01000070">
    <property type="protein sequence ID" value="EHJ58612.1"/>
    <property type="molecule type" value="Genomic_DNA"/>
</dbReference>
<reference evidence="1 2" key="1">
    <citation type="journal article" date="2012" name="J. Bacteriol.">
        <title>Genome sequence of benzo(a)pyrene-degrading bacterium Novosphingobium pentaromativorans US6-1.</title>
        <authorList>
            <person name="Luo Y.R."/>
            <person name="Kang S.G."/>
            <person name="Kim S.J."/>
            <person name="Kim M.R."/>
            <person name="Li N."/>
            <person name="Lee J.H."/>
            <person name="Kwon K.K."/>
        </authorList>
    </citation>
    <scope>NUCLEOTIDE SEQUENCE [LARGE SCALE GENOMIC DNA]</scope>
    <source>
        <strain evidence="1 2">US6-1</strain>
    </source>
</reference>